<dbReference type="EMBL" id="WNDP01000003">
    <property type="protein sequence ID" value="KAF1028150.1"/>
    <property type="molecule type" value="Genomic_DNA"/>
</dbReference>
<dbReference type="Proteomes" id="UP000490535">
    <property type="component" value="Unassembled WGS sequence"/>
</dbReference>
<protein>
    <submittedName>
        <fullName evidence="1">Uncharacterized protein</fullName>
    </submittedName>
</protein>
<organism evidence="1 2">
    <name type="scientific">Acinetobacter bereziniae</name>
    <name type="common">Acinetobacter genomosp. 10</name>
    <dbReference type="NCBI Taxonomy" id="106648"/>
    <lineage>
        <taxon>Bacteria</taxon>
        <taxon>Pseudomonadati</taxon>
        <taxon>Pseudomonadota</taxon>
        <taxon>Gammaproteobacteria</taxon>
        <taxon>Moraxellales</taxon>
        <taxon>Moraxellaceae</taxon>
        <taxon>Acinetobacter</taxon>
    </lineage>
</organism>
<evidence type="ECO:0000313" key="1">
    <source>
        <dbReference type="EMBL" id="KAF1028150.1"/>
    </source>
</evidence>
<name>A0A833PIU3_ACIBZ</name>
<sequence>MEHRKALKLMGKKISFIFNNETRIGLVVAVLKKMDGKEEIQINEITYSLSEIELDSIVN</sequence>
<proteinExistence type="predicted"/>
<reference evidence="2" key="1">
    <citation type="journal article" date="2020" name="MBio">
        <title>Horizontal gene transfer to a defensive symbiont with a reduced genome amongst a multipartite beetle microbiome.</title>
        <authorList>
            <person name="Waterworth S.C."/>
            <person name="Florez L.V."/>
            <person name="Rees E.R."/>
            <person name="Hertweck C."/>
            <person name="Kaltenpoth M."/>
            <person name="Kwan J.C."/>
        </authorList>
    </citation>
    <scope>NUCLEOTIDE SEQUENCE [LARGE SCALE GENOMIC DNA]</scope>
</reference>
<dbReference type="AlphaFoldDB" id="A0A833PIU3"/>
<evidence type="ECO:0000313" key="2">
    <source>
        <dbReference type="Proteomes" id="UP000490535"/>
    </source>
</evidence>
<comment type="caution">
    <text evidence="1">The sequence shown here is derived from an EMBL/GenBank/DDBJ whole genome shotgun (WGS) entry which is preliminary data.</text>
</comment>
<accession>A0A833PIU3</accession>
<gene>
    <name evidence="1" type="ORF">GAK29_00246</name>
</gene>